<feature type="domain" description="Glycosyltransferase 2-like" evidence="5">
    <location>
        <begin position="10"/>
        <end position="129"/>
    </location>
</feature>
<evidence type="ECO:0000313" key="6">
    <source>
        <dbReference type="EMBL" id="NHN54657.1"/>
    </source>
</evidence>
<evidence type="ECO:0000313" key="7">
    <source>
        <dbReference type="Proteomes" id="UP000744769"/>
    </source>
</evidence>
<keyword evidence="4" id="KW-0808">Transferase</keyword>
<dbReference type="Gene3D" id="3.90.550.10">
    <property type="entry name" value="Spore Coat Polysaccharide Biosynthesis Protein SpsA, Chain A"/>
    <property type="match status" value="1"/>
</dbReference>
<dbReference type="PANTHER" id="PTHR43179:SF12">
    <property type="entry name" value="GALACTOFURANOSYLTRANSFERASE GLFT2"/>
    <property type="match status" value="1"/>
</dbReference>
<dbReference type="RefSeq" id="WP_166192711.1">
    <property type="nucleotide sequence ID" value="NZ_JAAOIV010000002.1"/>
</dbReference>
<dbReference type="InterPro" id="IPR001173">
    <property type="entry name" value="Glyco_trans_2-like"/>
</dbReference>
<comment type="pathway">
    <text evidence="1">Cell wall biogenesis; cell wall polysaccharide biosynthesis.</text>
</comment>
<dbReference type="EMBL" id="JAAOIV010000002">
    <property type="protein sequence ID" value="NHN54657.1"/>
    <property type="molecule type" value="Genomic_DNA"/>
</dbReference>
<dbReference type="SUPFAM" id="SSF53448">
    <property type="entry name" value="Nucleotide-diphospho-sugar transferases"/>
    <property type="match status" value="1"/>
</dbReference>
<dbReference type="InterPro" id="IPR029044">
    <property type="entry name" value="Nucleotide-diphossugar_trans"/>
</dbReference>
<dbReference type="GO" id="GO:0016757">
    <property type="term" value="F:glycosyltransferase activity"/>
    <property type="evidence" value="ECO:0007669"/>
    <property type="project" value="UniProtKB-KW"/>
</dbReference>
<comment type="similarity">
    <text evidence="2">Belongs to the glycosyltransferase 2 family.</text>
</comment>
<keyword evidence="3" id="KW-0328">Glycosyltransferase</keyword>
<proteinExistence type="inferred from homology"/>
<gene>
    <name evidence="6" type="ORF">G9U51_02530</name>
</gene>
<comment type="caution">
    <text evidence="6">The sequence shown here is derived from an EMBL/GenBank/DDBJ whole genome shotgun (WGS) entry which is preliminary data.</text>
</comment>
<evidence type="ECO:0000256" key="4">
    <source>
        <dbReference type="ARBA" id="ARBA00022679"/>
    </source>
</evidence>
<evidence type="ECO:0000256" key="2">
    <source>
        <dbReference type="ARBA" id="ARBA00006739"/>
    </source>
</evidence>
<sequence length="300" mass="33106">MSPPLSDRLTVVLLTYNCGEWIARTVDHLQRLGLPMIAVDNASRDDNVAQLTAAGVEVMRLPRNIGAAARNVGARRARTPYLAFCDDDGWFTGEGLDAAVAALDRHPRLALVNARILVGEEERLDPISAEMAQSPLPVGDLPGLPLLGFMAGAVIVRRSAFLDVGGYDERLFIGGEEETLAVPLAAAGWQLRYLPEVVVRHFPSTANAGHIRHFGVRNTLVTAWRHRPAARAASWTWFILRTTPSRRVAVRGLAMAGAMLPSVLRERRVIDAELDRQLTLLEQRRRQATPTRRRAAHSVW</sequence>
<protein>
    <submittedName>
        <fullName evidence="6">Glycosyltransferase</fullName>
    </submittedName>
</protein>
<dbReference type="Proteomes" id="UP000744769">
    <property type="component" value="Unassembled WGS sequence"/>
</dbReference>
<dbReference type="AlphaFoldDB" id="A0A967B2X1"/>
<reference evidence="6" key="1">
    <citation type="submission" date="2020-03" db="EMBL/GenBank/DDBJ databases">
        <title>Draft sequencing of Calidifontibacter sp. DB0510.</title>
        <authorList>
            <person name="Kim D.-U."/>
        </authorList>
    </citation>
    <scope>NUCLEOTIDE SEQUENCE</scope>
    <source>
        <strain evidence="6">DB0510</strain>
    </source>
</reference>
<evidence type="ECO:0000256" key="1">
    <source>
        <dbReference type="ARBA" id="ARBA00004776"/>
    </source>
</evidence>
<accession>A0A967B2X1</accession>
<keyword evidence="7" id="KW-1185">Reference proteome</keyword>
<evidence type="ECO:0000256" key="3">
    <source>
        <dbReference type="ARBA" id="ARBA00022676"/>
    </source>
</evidence>
<evidence type="ECO:0000259" key="5">
    <source>
        <dbReference type="Pfam" id="PF00535"/>
    </source>
</evidence>
<name>A0A967B2X1_9MICO</name>
<dbReference type="PANTHER" id="PTHR43179">
    <property type="entry name" value="RHAMNOSYLTRANSFERASE WBBL"/>
    <property type="match status" value="1"/>
</dbReference>
<organism evidence="6 7">
    <name type="scientific">Metallococcus carri</name>
    <dbReference type="NCBI Taxonomy" id="1656884"/>
    <lineage>
        <taxon>Bacteria</taxon>
        <taxon>Bacillati</taxon>
        <taxon>Actinomycetota</taxon>
        <taxon>Actinomycetes</taxon>
        <taxon>Micrococcales</taxon>
        <taxon>Dermacoccaceae</taxon>
        <taxon>Metallococcus</taxon>
    </lineage>
</organism>
<dbReference type="Pfam" id="PF00535">
    <property type="entry name" value="Glycos_transf_2"/>
    <property type="match status" value="1"/>
</dbReference>